<dbReference type="HOGENOM" id="CLU_1239612_0_0_4"/>
<evidence type="ECO:0000313" key="2">
    <source>
        <dbReference type="Proteomes" id="UP000014400"/>
    </source>
</evidence>
<dbReference type="AlphaFoldDB" id="S3C707"/>
<protein>
    <submittedName>
        <fullName evidence="1">Uncharacterized protein</fullName>
    </submittedName>
</protein>
<organism evidence="1 2">
    <name type="scientific">Sutterella wadsworthensis HGA0223</name>
    <dbReference type="NCBI Taxonomy" id="1203554"/>
    <lineage>
        <taxon>Bacteria</taxon>
        <taxon>Pseudomonadati</taxon>
        <taxon>Pseudomonadota</taxon>
        <taxon>Betaproteobacteria</taxon>
        <taxon>Burkholderiales</taxon>
        <taxon>Sutterellaceae</taxon>
        <taxon>Sutterella</taxon>
    </lineage>
</organism>
<reference evidence="1 2" key="1">
    <citation type="submission" date="2013-04" db="EMBL/GenBank/DDBJ databases">
        <title>The Genome Sequence of Sutterella wadsworthensis HGA0223.</title>
        <authorList>
            <consortium name="The Broad Institute Genomics Platform"/>
            <person name="Earl A."/>
            <person name="Ward D."/>
            <person name="Feldgarden M."/>
            <person name="Gevers D."/>
            <person name="Schmidt T.M."/>
            <person name="Dover J."/>
            <person name="Dai D."/>
            <person name="Walker B."/>
            <person name="Young S."/>
            <person name="Zeng Q."/>
            <person name="Gargeya S."/>
            <person name="Fitzgerald M."/>
            <person name="Haas B."/>
            <person name="Abouelleil A."/>
            <person name="Allen A.W."/>
            <person name="Alvarado L."/>
            <person name="Arachchi H.M."/>
            <person name="Berlin A.M."/>
            <person name="Chapman S.B."/>
            <person name="Gainer-Dewar J."/>
            <person name="Goldberg J."/>
            <person name="Griggs A."/>
            <person name="Gujja S."/>
            <person name="Hansen M."/>
            <person name="Howarth C."/>
            <person name="Imamovic A."/>
            <person name="Ireland A."/>
            <person name="Larimer J."/>
            <person name="McCowan C."/>
            <person name="Murphy C."/>
            <person name="Pearson M."/>
            <person name="Poon T.W."/>
            <person name="Priest M."/>
            <person name="Roberts A."/>
            <person name="Saif S."/>
            <person name="Shea T."/>
            <person name="Sisk P."/>
            <person name="Sykes S."/>
            <person name="Wortman J."/>
            <person name="Nusbaum C."/>
            <person name="Birren B."/>
        </authorList>
    </citation>
    <scope>NUCLEOTIDE SEQUENCE [LARGE SCALE GENOMIC DNA]</scope>
    <source>
        <strain evidence="1 2">HGA0223</strain>
    </source>
</reference>
<name>S3C707_9BURK</name>
<dbReference type="STRING" id="1203554.HMPREF1476_00239"/>
<gene>
    <name evidence="1" type="ORF">HMPREF1476_00239</name>
</gene>
<proteinExistence type="predicted"/>
<sequence length="223" mass="25940">MTSALLFCRLQRFEDVRRLSHRVDVPLNQKVDESRDHGGYFRVLLRVVREQPFVRRVVAQLSHRIPDRLLVGWQFQIFNSVVKVLPFAAEVIDQPFKGYAQQCACSPRRRARNRLRLQEGLLHVFGHALRRSDPRTHRPDQRVAQPEDNAATSVALRDAQLIKVVPLHEVRSAHFGIVIQRDYQTPNPPRMVKLLRNWNWLRGAVGPAVWAGECYFSQLRNSQ</sequence>
<dbReference type="EMBL" id="ATCF01000004">
    <property type="protein sequence ID" value="EPE02003.1"/>
    <property type="molecule type" value="Genomic_DNA"/>
</dbReference>
<comment type="caution">
    <text evidence="1">The sequence shown here is derived from an EMBL/GenBank/DDBJ whole genome shotgun (WGS) entry which is preliminary data.</text>
</comment>
<dbReference type="Proteomes" id="UP000014400">
    <property type="component" value="Unassembled WGS sequence"/>
</dbReference>
<accession>S3C707</accession>
<evidence type="ECO:0000313" key="1">
    <source>
        <dbReference type="EMBL" id="EPE02003.1"/>
    </source>
</evidence>
<keyword evidence="2" id="KW-1185">Reference proteome</keyword>